<feature type="compositionally biased region" description="Polar residues" evidence="1">
    <location>
        <begin position="323"/>
        <end position="334"/>
    </location>
</feature>
<dbReference type="HOGENOM" id="CLU_054795_0_0_1"/>
<proteinExistence type="predicted"/>
<keyword evidence="2" id="KW-1133">Transmembrane helix</keyword>
<dbReference type="AlphaFoldDB" id="A0A067SK55"/>
<feature type="transmembrane region" description="Helical" evidence="2">
    <location>
        <begin position="108"/>
        <end position="127"/>
    </location>
</feature>
<dbReference type="Proteomes" id="UP000027222">
    <property type="component" value="Unassembled WGS sequence"/>
</dbReference>
<sequence>MSGTDGLNLPPVALQKSEINSTLNSIIMGTFLMGIYTTVYLGTLYIHLTTGRVKQSKIVVITMTLLYMLGIAQLGIQWYVCCWNFVGNGNTRETVFVSLYDAPVWTRLAINITSFSMCIIADGLLIWRCFYVWNRSKRVISFLVLLFISEIGLYVAEIMVVCIEANFRAVTAKEAFNLNALESALYFVSFTTTVTTTLLISYRIHSVRRDTPFSTGRLSHVTDIVLQSGAVYACAMFTSAVAAVVPDNGSATSRVFALSSYATALLVPIAGIAPTVMIARVSWESANNRINPSSSTFRISSLQFHGSQSTDNDAGEWIPAGRSSDSMEQGSSPEQRYKPTTREKSFKNSTLAARLA</sequence>
<evidence type="ECO:0000313" key="4">
    <source>
        <dbReference type="Proteomes" id="UP000027222"/>
    </source>
</evidence>
<evidence type="ECO:0000313" key="3">
    <source>
        <dbReference type="EMBL" id="KDR68094.1"/>
    </source>
</evidence>
<feature type="transmembrane region" description="Helical" evidence="2">
    <location>
        <begin position="58"/>
        <end position="80"/>
    </location>
</feature>
<evidence type="ECO:0008006" key="5">
    <source>
        <dbReference type="Google" id="ProtNLM"/>
    </source>
</evidence>
<feature type="region of interest" description="Disordered" evidence="1">
    <location>
        <begin position="305"/>
        <end position="356"/>
    </location>
</feature>
<dbReference type="OrthoDB" id="3265004at2759"/>
<accession>A0A067SK55</accession>
<organism evidence="3 4">
    <name type="scientific">Galerina marginata (strain CBS 339.88)</name>
    <dbReference type="NCBI Taxonomy" id="685588"/>
    <lineage>
        <taxon>Eukaryota</taxon>
        <taxon>Fungi</taxon>
        <taxon>Dikarya</taxon>
        <taxon>Basidiomycota</taxon>
        <taxon>Agaricomycotina</taxon>
        <taxon>Agaricomycetes</taxon>
        <taxon>Agaricomycetidae</taxon>
        <taxon>Agaricales</taxon>
        <taxon>Agaricineae</taxon>
        <taxon>Strophariaceae</taxon>
        <taxon>Galerina</taxon>
    </lineage>
</organism>
<name>A0A067SK55_GALM3</name>
<reference evidence="4" key="1">
    <citation type="journal article" date="2014" name="Proc. Natl. Acad. Sci. U.S.A.">
        <title>Extensive sampling of basidiomycete genomes demonstrates inadequacy of the white-rot/brown-rot paradigm for wood decay fungi.</title>
        <authorList>
            <person name="Riley R."/>
            <person name="Salamov A.A."/>
            <person name="Brown D.W."/>
            <person name="Nagy L.G."/>
            <person name="Floudas D."/>
            <person name="Held B.W."/>
            <person name="Levasseur A."/>
            <person name="Lombard V."/>
            <person name="Morin E."/>
            <person name="Otillar R."/>
            <person name="Lindquist E.A."/>
            <person name="Sun H."/>
            <person name="LaButti K.M."/>
            <person name="Schmutz J."/>
            <person name="Jabbour D."/>
            <person name="Luo H."/>
            <person name="Baker S.E."/>
            <person name="Pisabarro A.G."/>
            <person name="Walton J.D."/>
            <person name="Blanchette R.A."/>
            <person name="Henrissat B."/>
            <person name="Martin F."/>
            <person name="Cullen D."/>
            <person name="Hibbett D.S."/>
            <person name="Grigoriev I.V."/>
        </authorList>
    </citation>
    <scope>NUCLEOTIDE SEQUENCE [LARGE SCALE GENOMIC DNA]</scope>
    <source>
        <strain evidence="4">CBS 339.88</strain>
    </source>
</reference>
<dbReference type="EMBL" id="KL142410">
    <property type="protein sequence ID" value="KDR68094.1"/>
    <property type="molecule type" value="Genomic_DNA"/>
</dbReference>
<feature type="compositionally biased region" description="Basic and acidic residues" evidence="1">
    <location>
        <begin position="335"/>
        <end position="346"/>
    </location>
</feature>
<feature type="transmembrane region" description="Helical" evidence="2">
    <location>
        <begin position="183"/>
        <end position="204"/>
    </location>
</feature>
<gene>
    <name evidence="3" type="ORF">GALMADRAFT_146582</name>
</gene>
<evidence type="ECO:0000256" key="2">
    <source>
        <dbReference type="SAM" id="Phobius"/>
    </source>
</evidence>
<keyword evidence="2" id="KW-0812">Transmembrane</keyword>
<feature type="transmembrane region" description="Helical" evidence="2">
    <location>
        <begin position="26"/>
        <end position="46"/>
    </location>
</feature>
<protein>
    <recommendedName>
        <fullName evidence="5">G-protein coupled receptors family 1 profile domain-containing protein</fullName>
    </recommendedName>
</protein>
<keyword evidence="4" id="KW-1185">Reference proteome</keyword>
<feature type="compositionally biased region" description="Polar residues" evidence="1">
    <location>
        <begin position="347"/>
        <end position="356"/>
    </location>
</feature>
<feature type="transmembrane region" description="Helical" evidence="2">
    <location>
        <begin position="139"/>
        <end position="163"/>
    </location>
</feature>
<feature type="transmembrane region" description="Helical" evidence="2">
    <location>
        <begin position="258"/>
        <end position="279"/>
    </location>
</feature>
<keyword evidence="2" id="KW-0472">Membrane</keyword>
<feature type="transmembrane region" description="Helical" evidence="2">
    <location>
        <begin position="224"/>
        <end position="246"/>
    </location>
</feature>
<evidence type="ECO:0000256" key="1">
    <source>
        <dbReference type="SAM" id="MobiDB-lite"/>
    </source>
</evidence>